<dbReference type="RefSeq" id="WP_123823452.1">
    <property type="nucleotide sequence ID" value="NZ_RKMF01000001.1"/>
</dbReference>
<keyword evidence="3" id="KW-0238">DNA-binding</keyword>
<protein>
    <submittedName>
        <fullName evidence="6">LysR family transcriptional regulator</fullName>
    </submittedName>
</protein>
<gene>
    <name evidence="6" type="ORF">EDL96_00165</name>
</gene>
<dbReference type="Gene3D" id="1.10.10.10">
    <property type="entry name" value="Winged helix-like DNA-binding domain superfamily/Winged helix DNA-binding domain"/>
    <property type="match status" value="1"/>
</dbReference>
<dbReference type="PROSITE" id="PS50931">
    <property type="entry name" value="HTH_LYSR"/>
    <property type="match status" value="1"/>
</dbReference>
<dbReference type="GO" id="GO:0003677">
    <property type="term" value="F:DNA binding"/>
    <property type="evidence" value="ECO:0007669"/>
    <property type="project" value="UniProtKB-KW"/>
</dbReference>
<sequence length="278" mass="29097">MALNRLRLASYFVTLSETMHFGQAAEVLGISQPALSQAIRTLEVEVGCRVFNRSAGGVSLTPEGQAALMRARSLLRAEAEFIAVGQHAVPAMGLAHEVPGLAASMLLRALQPVTGRQNSSAQIVSDVRSGTLAVGVVVSPVLMPGVKPLSSFPATATLWAQSGGEPIRTAGELRSAVVSEIAVAPRAWNPAQAQEVQDRLRQAGVIARSVPVENAVEAHDVVARGGCALTLGGELPGCEPRMIDRSLLGLRFQLIAHPSIDADGGWVQAFETAFGGDQ</sequence>
<proteinExistence type="inferred from homology"/>
<dbReference type="EMBL" id="RKMF01000001">
    <property type="protein sequence ID" value="ROZ65564.1"/>
    <property type="molecule type" value="Genomic_DNA"/>
</dbReference>
<organism evidence="6 7">
    <name type="scientific">Kocuria soli</name>
    <dbReference type="NCBI Taxonomy" id="2485125"/>
    <lineage>
        <taxon>Bacteria</taxon>
        <taxon>Bacillati</taxon>
        <taxon>Actinomycetota</taxon>
        <taxon>Actinomycetes</taxon>
        <taxon>Micrococcales</taxon>
        <taxon>Micrococcaceae</taxon>
        <taxon>Kocuria</taxon>
    </lineage>
</organism>
<dbReference type="GO" id="GO:0003700">
    <property type="term" value="F:DNA-binding transcription factor activity"/>
    <property type="evidence" value="ECO:0007669"/>
    <property type="project" value="InterPro"/>
</dbReference>
<evidence type="ECO:0000256" key="3">
    <source>
        <dbReference type="ARBA" id="ARBA00023125"/>
    </source>
</evidence>
<dbReference type="OrthoDB" id="3181812at2"/>
<evidence type="ECO:0000313" key="7">
    <source>
        <dbReference type="Proteomes" id="UP000270616"/>
    </source>
</evidence>
<reference evidence="6 7" key="1">
    <citation type="submission" date="2018-10" db="EMBL/GenBank/DDBJ databases">
        <title>Kocuria sp. M5W7-7, whole genome shotgun sequence.</title>
        <authorList>
            <person name="Tuo L."/>
        </authorList>
    </citation>
    <scope>NUCLEOTIDE SEQUENCE [LARGE SCALE GENOMIC DNA]</scope>
    <source>
        <strain evidence="6 7">M5W7-7</strain>
    </source>
</reference>
<comment type="caution">
    <text evidence="6">The sequence shown here is derived from an EMBL/GenBank/DDBJ whole genome shotgun (WGS) entry which is preliminary data.</text>
</comment>
<evidence type="ECO:0000313" key="6">
    <source>
        <dbReference type="EMBL" id="ROZ65564.1"/>
    </source>
</evidence>
<dbReference type="PANTHER" id="PTHR30346">
    <property type="entry name" value="TRANSCRIPTIONAL DUAL REGULATOR HCAR-RELATED"/>
    <property type="match status" value="1"/>
</dbReference>
<dbReference type="InterPro" id="IPR036388">
    <property type="entry name" value="WH-like_DNA-bd_sf"/>
</dbReference>
<dbReference type="AlphaFoldDB" id="A0A3N4A0B9"/>
<comment type="similarity">
    <text evidence="1">Belongs to the LysR transcriptional regulatory family.</text>
</comment>
<dbReference type="PRINTS" id="PR00039">
    <property type="entry name" value="HTHLYSR"/>
</dbReference>
<dbReference type="GO" id="GO:0032993">
    <property type="term" value="C:protein-DNA complex"/>
    <property type="evidence" value="ECO:0007669"/>
    <property type="project" value="TreeGrafter"/>
</dbReference>
<dbReference type="InterPro" id="IPR036390">
    <property type="entry name" value="WH_DNA-bd_sf"/>
</dbReference>
<dbReference type="FunFam" id="1.10.10.10:FF:000001">
    <property type="entry name" value="LysR family transcriptional regulator"/>
    <property type="match status" value="1"/>
</dbReference>
<name>A0A3N4A0B9_9MICC</name>
<accession>A0A3N4A0B9</accession>
<dbReference type="SUPFAM" id="SSF46785">
    <property type="entry name" value="Winged helix' DNA-binding domain"/>
    <property type="match status" value="1"/>
</dbReference>
<dbReference type="PANTHER" id="PTHR30346:SF0">
    <property type="entry name" value="HCA OPERON TRANSCRIPTIONAL ACTIVATOR HCAR"/>
    <property type="match status" value="1"/>
</dbReference>
<dbReference type="InterPro" id="IPR000847">
    <property type="entry name" value="LysR_HTH_N"/>
</dbReference>
<evidence type="ECO:0000259" key="5">
    <source>
        <dbReference type="PROSITE" id="PS50931"/>
    </source>
</evidence>
<feature type="domain" description="HTH lysR-type" evidence="5">
    <location>
        <begin position="1"/>
        <end position="61"/>
    </location>
</feature>
<keyword evidence="2" id="KW-0805">Transcription regulation</keyword>
<keyword evidence="4" id="KW-0804">Transcription</keyword>
<evidence type="ECO:0000256" key="2">
    <source>
        <dbReference type="ARBA" id="ARBA00023015"/>
    </source>
</evidence>
<dbReference type="Pfam" id="PF00126">
    <property type="entry name" value="HTH_1"/>
    <property type="match status" value="1"/>
</dbReference>
<evidence type="ECO:0000256" key="1">
    <source>
        <dbReference type="ARBA" id="ARBA00009437"/>
    </source>
</evidence>
<keyword evidence="7" id="KW-1185">Reference proteome</keyword>
<evidence type="ECO:0000256" key="4">
    <source>
        <dbReference type="ARBA" id="ARBA00023163"/>
    </source>
</evidence>
<dbReference type="Proteomes" id="UP000270616">
    <property type="component" value="Unassembled WGS sequence"/>
</dbReference>